<keyword evidence="2" id="KW-1185">Reference proteome</keyword>
<dbReference type="Proteomes" id="UP000637299">
    <property type="component" value="Unassembled WGS sequence"/>
</dbReference>
<sequence length="101" mass="11881">MKKLVLAASLFVAVAITAQQRRVEVKHDRVENRQNQNGWYGLGLSASQERQIKSLERERLTERGYEARIKSILTKQQYQRYVQNQKKGGKDRKVAFNRSFR</sequence>
<organism evidence="1 2">
    <name type="scientific">Chryseobacterium caseinilyticum</name>
    <dbReference type="NCBI Taxonomy" id="2771428"/>
    <lineage>
        <taxon>Bacteria</taxon>
        <taxon>Pseudomonadati</taxon>
        <taxon>Bacteroidota</taxon>
        <taxon>Flavobacteriia</taxon>
        <taxon>Flavobacteriales</taxon>
        <taxon>Weeksellaceae</taxon>
        <taxon>Chryseobacterium group</taxon>
        <taxon>Chryseobacterium</taxon>
    </lineage>
</organism>
<accession>A0ABR8ZE82</accession>
<comment type="caution">
    <text evidence="1">The sequence shown here is derived from an EMBL/GenBank/DDBJ whole genome shotgun (WGS) entry which is preliminary data.</text>
</comment>
<reference evidence="1 2" key="1">
    <citation type="submission" date="2020-09" db="EMBL/GenBank/DDBJ databases">
        <title>Genome seq and assembly of Chryseobacterium sp.</title>
        <authorList>
            <person name="Chhetri G."/>
        </authorList>
    </citation>
    <scope>NUCLEOTIDE SEQUENCE [LARGE SCALE GENOMIC DNA]</scope>
    <source>
        <strain evidence="1 2">GCR10</strain>
    </source>
</reference>
<protein>
    <submittedName>
        <fullName evidence="1">Uncharacterized protein</fullName>
    </submittedName>
</protein>
<gene>
    <name evidence="1" type="ORF">IC610_12105</name>
</gene>
<proteinExistence type="predicted"/>
<evidence type="ECO:0000313" key="2">
    <source>
        <dbReference type="Proteomes" id="UP000637299"/>
    </source>
</evidence>
<evidence type="ECO:0000313" key="1">
    <source>
        <dbReference type="EMBL" id="MBD8083158.1"/>
    </source>
</evidence>
<name>A0ABR8ZE82_9FLAO</name>
<dbReference type="EMBL" id="JACYFS010000003">
    <property type="protein sequence ID" value="MBD8083158.1"/>
    <property type="molecule type" value="Genomic_DNA"/>
</dbReference>
<dbReference type="RefSeq" id="WP_191737092.1">
    <property type="nucleotide sequence ID" value="NZ_JACYFS010000003.1"/>
</dbReference>